<dbReference type="Proteomes" id="UP000266389">
    <property type="component" value="Unassembled WGS sequence"/>
</dbReference>
<dbReference type="PANTHER" id="PTHR43133:SF51">
    <property type="entry name" value="RNA POLYMERASE SIGMA FACTOR"/>
    <property type="match status" value="1"/>
</dbReference>
<evidence type="ECO:0000256" key="1">
    <source>
        <dbReference type="ARBA" id="ARBA00010641"/>
    </source>
</evidence>
<organism evidence="8 9">
    <name type="scientific">Candidatus Thermochlorobacter aerophilus</name>
    <dbReference type="NCBI Taxonomy" id="1868324"/>
    <lineage>
        <taxon>Bacteria</taxon>
        <taxon>Pseudomonadati</taxon>
        <taxon>Chlorobiota</taxon>
        <taxon>Chlorobiia</taxon>
        <taxon>Chlorobiales</taxon>
        <taxon>Candidatus Thermochlorobacteriaceae</taxon>
        <taxon>Candidatus Thermochlorobacter</taxon>
    </lineage>
</organism>
<keyword evidence="2" id="KW-0805">Transcription regulation</keyword>
<feature type="domain" description="RNA polymerase sigma factor 70 region 4 type 2" evidence="7">
    <location>
        <begin position="263"/>
        <end position="314"/>
    </location>
</feature>
<dbReference type="InterPro" id="IPR036388">
    <property type="entry name" value="WH-like_DNA-bd_sf"/>
</dbReference>
<evidence type="ECO:0000313" key="9">
    <source>
        <dbReference type="Proteomes" id="UP000266389"/>
    </source>
</evidence>
<dbReference type="EMBL" id="PHFL01000075">
    <property type="protein sequence ID" value="RFM22797.1"/>
    <property type="molecule type" value="Genomic_DNA"/>
</dbReference>
<dbReference type="AlphaFoldDB" id="A0A395LVP0"/>
<dbReference type="CDD" id="cd06171">
    <property type="entry name" value="Sigma70_r4"/>
    <property type="match status" value="1"/>
</dbReference>
<evidence type="ECO:0000256" key="3">
    <source>
        <dbReference type="ARBA" id="ARBA00023082"/>
    </source>
</evidence>
<dbReference type="Pfam" id="PF04542">
    <property type="entry name" value="Sigma70_r2"/>
    <property type="match status" value="1"/>
</dbReference>
<dbReference type="Pfam" id="PF08281">
    <property type="entry name" value="Sigma70_r4_2"/>
    <property type="match status" value="1"/>
</dbReference>
<evidence type="ECO:0000259" key="6">
    <source>
        <dbReference type="Pfam" id="PF04542"/>
    </source>
</evidence>
<accession>A0A395LVP0</accession>
<dbReference type="InterPro" id="IPR013324">
    <property type="entry name" value="RNA_pol_sigma_r3/r4-like"/>
</dbReference>
<comment type="similarity">
    <text evidence="1">Belongs to the sigma-70 factor family. ECF subfamily.</text>
</comment>
<dbReference type="InterPro" id="IPR013325">
    <property type="entry name" value="RNA_pol_sigma_r2"/>
</dbReference>
<feature type="compositionally biased region" description="Polar residues" evidence="5">
    <location>
        <begin position="57"/>
        <end position="68"/>
    </location>
</feature>
<dbReference type="InterPro" id="IPR039425">
    <property type="entry name" value="RNA_pol_sigma-70-like"/>
</dbReference>
<gene>
    <name evidence="8" type="ORF">D0433_14300</name>
</gene>
<dbReference type="NCBIfam" id="TIGR02937">
    <property type="entry name" value="sigma70-ECF"/>
    <property type="match status" value="1"/>
</dbReference>
<dbReference type="GO" id="GO:0016987">
    <property type="term" value="F:sigma factor activity"/>
    <property type="evidence" value="ECO:0007669"/>
    <property type="project" value="UniProtKB-KW"/>
</dbReference>
<comment type="caution">
    <text evidence="8">The sequence shown here is derived from an EMBL/GenBank/DDBJ whole genome shotgun (WGS) entry which is preliminary data.</text>
</comment>
<name>A0A395LVP0_9BACT</name>
<evidence type="ECO:0000256" key="4">
    <source>
        <dbReference type="ARBA" id="ARBA00023163"/>
    </source>
</evidence>
<evidence type="ECO:0000313" key="8">
    <source>
        <dbReference type="EMBL" id="RFM22797.1"/>
    </source>
</evidence>
<dbReference type="InterPro" id="IPR013249">
    <property type="entry name" value="RNA_pol_sigma70_r4_t2"/>
</dbReference>
<dbReference type="GO" id="GO:0003677">
    <property type="term" value="F:DNA binding"/>
    <property type="evidence" value="ECO:0007669"/>
    <property type="project" value="InterPro"/>
</dbReference>
<keyword evidence="3" id="KW-0731">Sigma factor</keyword>
<evidence type="ECO:0000259" key="7">
    <source>
        <dbReference type="Pfam" id="PF08281"/>
    </source>
</evidence>
<dbReference type="PANTHER" id="PTHR43133">
    <property type="entry name" value="RNA POLYMERASE ECF-TYPE SIGMA FACTO"/>
    <property type="match status" value="1"/>
</dbReference>
<feature type="region of interest" description="Disordered" evidence="5">
    <location>
        <begin position="1"/>
        <end position="82"/>
    </location>
</feature>
<sequence length="325" mass="37709">MPRKSATATRAKEHEKSLTTRKSASKKKAAEKSSSASHTKGRIKATLDTNQHEPSKLETQPEQFTTTAWHDEQELSPVFAEADKLDDEALELSPDSEIEDLSDIEEADEVEVASEIELPKELAPKDEKPSSREEDYALIDIIREGNRYQQQQAFKKLLSKYRGQIYNLILKIVHNPNEVEDLVQETFSKAFNSIANFNKEYAFSTWLYRIATNSSIDYLRKRRLKTFSIDNPIKTKDDEYTVEIPDSSDEPEKNVMQSQRDALVREAIEQLPPKYRIVIEMRHLQELSYEEIAEQLKIPLGTVKAHIFRAREMLYKMLRNKLRIY</sequence>
<proteinExistence type="inferred from homology"/>
<dbReference type="InterPro" id="IPR014284">
    <property type="entry name" value="RNA_pol_sigma-70_dom"/>
</dbReference>
<dbReference type="Gene3D" id="1.10.10.10">
    <property type="entry name" value="Winged helix-like DNA-binding domain superfamily/Winged helix DNA-binding domain"/>
    <property type="match status" value="1"/>
</dbReference>
<keyword evidence="4" id="KW-0804">Transcription</keyword>
<dbReference type="InterPro" id="IPR007627">
    <property type="entry name" value="RNA_pol_sigma70_r2"/>
</dbReference>
<evidence type="ECO:0000256" key="5">
    <source>
        <dbReference type="SAM" id="MobiDB-lite"/>
    </source>
</evidence>
<reference evidence="8 9" key="1">
    <citation type="journal article" date="2011" name="ISME J.">
        <title>Community ecology of hot spring cyanobacterial mats: predominant populations and their functional potential.</title>
        <authorList>
            <person name="Klatt C.G."/>
            <person name="Wood J.M."/>
            <person name="Rusch D.B."/>
            <person name="Bateson M.M."/>
            <person name="Hamamura N."/>
            <person name="Heidelberg J.F."/>
            <person name="Grossman A.R."/>
            <person name="Bhaya D."/>
            <person name="Cohan F.M."/>
            <person name="Kuhl M."/>
            <person name="Bryant D.A."/>
            <person name="Ward D.M."/>
        </authorList>
    </citation>
    <scope>NUCLEOTIDE SEQUENCE [LARGE SCALE GENOMIC DNA]</scope>
    <source>
        <strain evidence="8">OS</strain>
    </source>
</reference>
<dbReference type="Gene3D" id="1.10.1740.10">
    <property type="match status" value="1"/>
</dbReference>
<feature type="domain" description="RNA polymerase sigma-70 region 2" evidence="6">
    <location>
        <begin position="158"/>
        <end position="223"/>
    </location>
</feature>
<dbReference type="SUPFAM" id="SSF88659">
    <property type="entry name" value="Sigma3 and sigma4 domains of RNA polymerase sigma factors"/>
    <property type="match status" value="1"/>
</dbReference>
<dbReference type="SUPFAM" id="SSF88946">
    <property type="entry name" value="Sigma2 domain of RNA polymerase sigma factors"/>
    <property type="match status" value="1"/>
</dbReference>
<dbReference type="GO" id="GO:0006352">
    <property type="term" value="P:DNA-templated transcription initiation"/>
    <property type="evidence" value="ECO:0007669"/>
    <property type="project" value="InterPro"/>
</dbReference>
<evidence type="ECO:0000256" key="2">
    <source>
        <dbReference type="ARBA" id="ARBA00023015"/>
    </source>
</evidence>
<protein>
    <submittedName>
        <fullName evidence="8">Sigma-70 family RNA polymerase sigma factor</fullName>
    </submittedName>
</protein>